<dbReference type="EMBL" id="JANJQO010000013">
    <property type="protein sequence ID" value="KAJ2983876.1"/>
    <property type="molecule type" value="Genomic_DNA"/>
</dbReference>
<comment type="caution">
    <text evidence="1">The sequence shown here is derived from an EMBL/GenBank/DDBJ whole genome shotgun (WGS) entry which is preliminary data.</text>
</comment>
<sequence length="424" mass="47714">MAPSATSETNIVDVQLIKTIMADSFNFRQQDYSVRPMEKAKNNKVYLVELSSPTPTELVAIGSMPLTHAVPRGTTRFVVRMPKTNVSLEDSVRVRNQVVFLHLAGQALCRAKTNQLSLVPLVFAWSDSNPEKRWIIEEFKQGEHITSAELGNFTQEQQHIIFRQIAEFTKALQEYILPSEILYGGLSCDDKGKIFSTKSSIPCGGPFETYAGFLKGMCTWQRQASERSTHLNGWENEPELKARLDRFFASGLNGLLQTVQEDRPTLIHADLGLSNLLFDRETNVLTAVVDFDFSHVGASIAEYLFSFYDMNGLLHGSGEAPGTFRQFLLDGFPENDDKCDSQDLKMARVLDAALREVDAKRPSNQHSASTVADVWWFSQELCQAYWLMDGFLSHRTPAQFAEMKDESAEALKTYLDLWGKASEL</sequence>
<reference evidence="1" key="1">
    <citation type="submission" date="2022-08" db="EMBL/GenBank/DDBJ databases">
        <title>Genome Sequence of Lecanicillium fungicola.</title>
        <authorList>
            <person name="Buettner E."/>
        </authorList>
    </citation>
    <scope>NUCLEOTIDE SEQUENCE</scope>
    <source>
        <strain evidence="1">Babe33</strain>
    </source>
</reference>
<evidence type="ECO:0000313" key="1">
    <source>
        <dbReference type="EMBL" id="KAJ2983876.1"/>
    </source>
</evidence>
<accession>A0ACC1NZH0</accession>
<dbReference type="Proteomes" id="UP001143910">
    <property type="component" value="Unassembled WGS sequence"/>
</dbReference>
<proteinExistence type="predicted"/>
<organism evidence="1 2">
    <name type="scientific">Zarea fungicola</name>
    <dbReference type="NCBI Taxonomy" id="93591"/>
    <lineage>
        <taxon>Eukaryota</taxon>
        <taxon>Fungi</taxon>
        <taxon>Dikarya</taxon>
        <taxon>Ascomycota</taxon>
        <taxon>Pezizomycotina</taxon>
        <taxon>Sordariomycetes</taxon>
        <taxon>Hypocreomycetidae</taxon>
        <taxon>Hypocreales</taxon>
        <taxon>Cordycipitaceae</taxon>
        <taxon>Zarea</taxon>
    </lineage>
</organism>
<keyword evidence="2" id="KW-1185">Reference proteome</keyword>
<gene>
    <name evidence="1" type="ORF">NQ176_g362</name>
</gene>
<protein>
    <submittedName>
        <fullName evidence="1">Uncharacterized protein</fullName>
    </submittedName>
</protein>
<evidence type="ECO:0000313" key="2">
    <source>
        <dbReference type="Proteomes" id="UP001143910"/>
    </source>
</evidence>
<name>A0ACC1NZH0_9HYPO</name>